<dbReference type="Gene3D" id="1.10.443.10">
    <property type="entry name" value="Intergrase catalytic core"/>
    <property type="match status" value="1"/>
</dbReference>
<keyword evidence="4" id="KW-1185">Reference proteome</keyword>
<comment type="caution">
    <text evidence="3">The sequence shown here is derived from an EMBL/GenBank/DDBJ whole genome shotgun (WGS) entry which is preliminary data.</text>
</comment>
<dbReference type="InterPro" id="IPR002104">
    <property type="entry name" value="Integrase_catalytic"/>
</dbReference>
<proteinExistence type="predicted"/>
<feature type="domain" description="Tyr recombinase" evidence="2">
    <location>
        <begin position="1"/>
        <end position="126"/>
    </location>
</feature>
<evidence type="ECO:0000259" key="2">
    <source>
        <dbReference type="PROSITE" id="PS51898"/>
    </source>
</evidence>
<dbReference type="Pfam" id="PF00589">
    <property type="entry name" value="Phage_integrase"/>
    <property type="match status" value="1"/>
</dbReference>
<dbReference type="SUPFAM" id="SSF56349">
    <property type="entry name" value="DNA breaking-rejoining enzymes"/>
    <property type="match status" value="1"/>
</dbReference>
<evidence type="ECO:0000313" key="3">
    <source>
        <dbReference type="EMBL" id="MBS7812213.1"/>
    </source>
</evidence>
<keyword evidence="1" id="KW-0233">DNA recombination</keyword>
<dbReference type="PROSITE" id="PS51898">
    <property type="entry name" value="TYR_RECOMBINASE"/>
    <property type="match status" value="1"/>
</dbReference>
<dbReference type="InterPro" id="IPR013762">
    <property type="entry name" value="Integrase-like_cat_sf"/>
</dbReference>
<protein>
    <submittedName>
        <fullName evidence="3">Tyrosine-type recombinase/integrase</fullName>
    </submittedName>
</protein>
<gene>
    <name evidence="3" type="ORF">KHU32_14775</name>
</gene>
<sequence length="153" mass="15841">MDLARRTARLGDMKTGASTRPLPHAACAVLTAQQALTGGKVDGLVFPPSRGDGTMSGFAGFMARIVNLADLPPEITAHVLRQSFASVAADLELSEVTIASLIGHKGGGITRRYIHSADTVLLAAADKVAGEVAWQMGEAPPEGQVVQLTPRGA</sequence>
<evidence type="ECO:0000256" key="1">
    <source>
        <dbReference type="ARBA" id="ARBA00023172"/>
    </source>
</evidence>
<dbReference type="InterPro" id="IPR011010">
    <property type="entry name" value="DNA_brk_join_enz"/>
</dbReference>
<dbReference type="RefSeq" id="WP_213670839.1">
    <property type="nucleotide sequence ID" value="NZ_JAHCDA010000002.1"/>
</dbReference>
<dbReference type="Proteomes" id="UP000766336">
    <property type="component" value="Unassembled WGS sequence"/>
</dbReference>
<name>A0ABS5QFQ5_9PROT</name>
<accession>A0ABS5QFQ5</accession>
<organism evidence="3 4">
    <name type="scientific">Roseococcus pinisoli</name>
    <dbReference type="NCBI Taxonomy" id="2835040"/>
    <lineage>
        <taxon>Bacteria</taxon>
        <taxon>Pseudomonadati</taxon>
        <taxon>Pseudomonadota</taxon>
        <taxon>Alphaproteobacteria</taxon>
        <taxon>Acetobacterales</taxon>
        <taxon>Roseomonadaceae</taxon>
        <taxon>Roseococcus</taxon>
    </lineage>
</organism>
<evidence type="ECO:0000313" key="4">
    <source>
        <dbReference type="Proteomes" id="UP000766336"/>
    </source>
</evidence>
<dbReference type="EMBL" id="JAHCDA010000002">
    <property type="protein sequence ID" value="MBS7812213.1"/>
    <property type="molecule type" value="Genomic_DNA"/>
</dbReference>
<reference evidence="3 4" key="1">
    <citation type="submission" date="2021-05" db="EMBL/GenBank/DDBJ databases">
        <title>Roseococcus sp. XZZS9, whole genome shotgun sequencing project.</title>
        <authorList>
            <person name="Zhao G."/>
            <person name="Shen L."/>
        </authorList>
    </citation>
    <scope>NUCLEOTIDE SEQUENCE [LARGE SCALE GENOMIC DNA]</scope>
    <source>
        <strain evidence="3 4">XZZS9</strain>
    </source>
</reference>